<evidence type="ECO:0000256" key="2">
    <source>
        <dbReference type="ARBA" id="ARBA00022771"/>
    </source>
</evidence>
<dbReference type="InterPro" id="IPR001841">
    <property type="entry name" value="Znf_RING"/>
</dbReference>
<feature type="compositionally biased region" description="Low complexity" evidence="5">
    <location>
        <begin position="11"/>
        <end position="20"/>
    </location>
</feature>
<feature type="region of interest" description="Disordered" evidence="5">
    <location>
        <begin position="1"/>
        <end position="30"/>
    </location>
</feature>
<dbReference type="RefSeq" id="XP_062634537.1">
    <property type="nucleotide sequence ID" value="XM_062778031.1"/>
</dbReference>
<dbReference type="PANTHER" id="PTHR10131">
    <property type="entry name" value="TNF RECEPTOR ASSOCIATED FACTOR"/>
    <property type="match status" value="1"/>
</dbReference>
<feature type="compositionally biased region" description="Low complexity" evidence="5">
    <location>
        <begin position="311"/>
        <end position="324"/>
    </location>
</feature>
<dbReference type="PROSITE" id="PS00518">
    <property type="entry name" value="ZF_RING_1"/>
    <property type="match status" value="1"/>
</dbReference>
<dbReference type="Pfam" id="PF13923">
    <property type="entry name" value="zf-C3HC4_2"/>
    <property type="match status" value="1"/>
</dbReference>
<dbReference type="Proteomes" id="UP001302676">
    <property type="component" value="Unassembled WGS sequence"/>
</dbReference>
<dbReference type="PANTHER" id="PTHR10131:SF94">
    <property type="entry name" value="TNF RECEPTOR-ASSOCIATED FACTOR 4"/>
    <property type="match status" value="1"/>
</dbReference>
<dbReference type="InterPro" id="IPR013083">
    <property type="entry name" value="Znf_RING/FYVE/PHD"/>
</dbReference>
<evidence type="ECO:0000259" key="6">
    <source>
        <dbReference type="PROSITE" id="PS50089"/>
    </source>
</evidence>
<dbReference type="InterPro" id="IPR001293">
    <property type="entry name" value="Znf_TRAF"/>
</dbReference>
<feature type="zinc finger region" description="TRAF-type" evidence="4">
    <location>
        <begin position="204"/>
        <end position="252"/>
    </location>
</feature>
<feature type="compositionally biased region" description="Basic and acidic residues" evidence="5">
    <location>
        <begin position="459"/>
        <end position="477"/>
    </location>
</feature>
<dbReference type="EMBL" id="MU853616">
    <property type="protein sequence ID" value="KAK4141166.1"/>
    <property type="molecule type" value="Genomic_DNA"/>
</dbReference>
<keyword evidence="9" id="KW-1185">Reference proteome</keyword>
<dbReference type="Gene3D" id="3.30.40.10">
    <property type="entry name" value="Zinc/RING finger domain, C3HC4 (zinc finger)"/>
    <property type="match status" value="1"/>
</dbReference>
<dbReference type="SUPFAM" id="SSF57850">
    <property type="entry name" value="RING/U-box"/>
    <property type="match status" value="1"/>
</dbReference>
<evidence type="ECO:0000256" key="1">
    <source>
        <dbReference type="ARBA" id="ARBA00022723"/>
    </source>
</evidence>
<feature type="domain" description="RING-type" evidence="6">
    <location>
        <begin position="68"/>
        <end position="106"/>
    </location>
</feature>
<evidence type="ECO:0000256" key="5">
    <source>
        <dbReference type="SAM" id="MobiDB-lite"/>
    </source>
</evidence>
<dbReference type="SMART" id="SM00184">
    <property type="entry name" value="RING"/>
    <property type="match status" value="1"/>
</dbReference>
<protein>
    <submittedName>
        <fullName evidence="8">Uncharacterized protein</fullName>
    </submittedName>
</protein>
<evidence type="ECO:0000256" key="3">
    <source>
        <dbReference type="ARBA" id="ARBA00022833"/>
    </source>
</evidence>
<keyword evidence="2 4" id="KW-0863">Zinc-finger</keyword>
<dbReference type="PROSITE" id="PS50145">
    <property type="entry name" value="ZF_TRAF"/>
    <property type="match status" value="1"/>
</dbReference>
<feature type="region of interest" description="Disordered" evidence="5">
    <location>
        <begin position="433"/>
        <end position="477"/>
    </location>
</feature>
<dbReference type="InterPro" id="IPR017907">
    <property type="entry name" value="Znf_RING_CS"/>
</dbReference>
<feature type="region of interest" description="Disordered" evidence="5">
    <location>
        <begin position="298"/>
        <end position="353"/>
    </location>
</feature>
<reference evidence="8" key="2">
    <citation type="submission" date="2023-05" db="EMBL/GenBank/DDBJ databases">
        <authorList>
            <consortium name="Lawrence Berkeley National Laboratory"/>
            <person name="Steindorff A."/>
            <person name="Hensen N."/>
            <person name="Bonometti L."/>
            <person name="Westerberg I."/>
            <person name="Brannstrom I.O."/>
            <person name="Guillou S."/>
            <person name="Cros-Aarteil S."/>
            <person name="Calhoun S."/>
            <person name="Haridas S."/>
            <person name="Kuo A."/>
            <person name="Mondo S."/>
            <person name="Pangilinan J."/>
            <person name="Riley R."/>
            <person name="Labutti K."/>
            <person name="Andreopoulos B."/>
            <person name="Lipzen A."/>
            <person name="Chen C."/>
            <person name="Yanf M."/>
            <person name="Daum C."/>
            <person name="Ng V."/>
            <person name="Clum A."/>
            <person name="Ohm R."/>
            <person name="Martin F."/>
            <person name="Silar P."/>
            <person name="Natvig D."/>
            <person name="Lalanne C."/>
            <person name="Gautier V."/>
            <person name="Ament-Velasquez S.L."/>
            <person name="Kruys A."/>
            <person name="Hutchinson M.I."/>
            <person name="Powell A.J."/>
            <person name="Barry K."/>
            <person name="Miller A.N."/>
            <person name="Grigoriev I.V."/>
            <person name="Debuchy R."/>
            <person name="Gladieux P."/>
            <person name="Thoren M.H."/>
            <person name="Johannesson H."/>
        </authorList>
    </citation>
    <scope>NUCLEOTIDE SEQUENCE</scope>
    <source>
        <strain evidence="8">CBS 141.50</strain>
    </source>
</reference>
<feature type="domain" description="TRAF-type" evidence="7">
    <location>
        <begin position="204"/>
        <end position="252"/>
    </location>
</feature>
<proteinExistence type="predicted"/>
<evidence type="ECO:0000313" key="9">
    <source>
        <dbReference type="Proteomes" id="UP001302676"/>
    </source>
</evidence>
<name>A0AAN6V0B1_9PEZI</name>
<dbReference type="Pfam" id="PF02176">
    <property type="entry name" value="zf-TRAF"/>
    <property type="match status" value="1"/>
</dbReference>
<feature type="compositionally biased region" description="Low complexity" evidence="5">
    <location>
        <begin position="433"/>
        <end position="455"/>
    </location>
</feature>
<dbReference type="GeneID" id="87814644"/>
<keyword evidence="1 4" id="KW-0479">Metal-binding</keyword>
<organism evidence="8 9">
    <name type="scientific">Dichotomopilus funicola</name>
    <dbReference type="NCBI Taxonomy" id="1934379"/>
    <lineage>
        <taxon>Eukaryota</taxon>
        <taxon>Fungi</taxon>
        <taxon>Dikarya</taxon>
        <taxon>Ascomycota</taxon>
        <taxon>Pezizomycotina</taxon>
        <taxon>Sordariomycetes</taxon>
        <taxon>Sordariomycetidae</taxon>
        <taxon>Sordariales</taxon>
        <taxon>Chaetomiaceae</taxon>
        <taxon>Dichotomopilus</taxon>
    </lineage>
</organism>
<accession>A0AAN6V0B1</accession>
<reference evidence="8" key="1">
    <citation type="journal article" date="2023" name="Mol. Phylogenet. Evol.">
        <title>Genome-scale phylogeny and comparative genomics of the fungal order Sordariales.</title>
        <authorList>
            <person name="Hensen N."/>
            <person name="Bonometti L."/>
            <person name="Westerberg I."/>
            <person name="Brannstrom I.O."/>
            <person name="Guillou S."/>
            <person name="Cros-Aarteil S."/>
            <person name="Calhoun S."/>
            <person name="Haridas S."/>
            <person name="Kuo A."/>
            <person name="Mondo S."/>
            <person name="Pangilinan J."/>
            <person name="Riley R."/>
            <person name="LaButti K."/>
            <person name="Andreopoulos B."/>
            <person name="Lipzen A."/>
            <person name="Chen C."/>
            <person name="Yan M."/>
            <person name="Daum C."/>
            <person name="Ng V."/>
            <person name="Clum A."/>
            <person name="Steindorff A."/>
            <person name="Ohm R.A."/>
            <person name="Martin F."/>
            <person name="Silar P."/>
            <person name="Natvig D.O."/>
            <person name="Lalanne C."/>
            <person name="Gautier V."/>
            <person name="Ament-Velasquez S.L."/>
            <person name="Kruys A."/>
            <person name="Hutchinson M.I."/>
            <person name="Powell A.J."/>
            <person name="Barry K."/>
            <person name="Miller A.N."/>
            <person name="Grigoriev I.V."/>
            <person name="Debuchy R."/>
            <person name="Gladieux P."/>
            <person name="Hiltunen Thoren M."/>
            <person name="Johannesson H."/>
        </authorList>
    </citation>
    <scope>NUCLEOTIDE SEQUENCE</scope>
    <source>
        <strain evidence="8">CBS 141.50</strain>
    </source>
</reference>
<comment type="caution">
    <text evidence="8">The sequence shown here is derived from an EMBL/GenBank/DDBJ whole genome shotgun (WGS) entry which is preliminary data.</text>
</comment>
<evidence type="ECO:0000313" key="8">
    <source>
        <dbReference type="EMBL" id="KAK4141166.1"/>
    </source>
</evidence>
<dbReference type="GO" id="GO:0008270">
    <property type="term" value="F:zinc ion binding"/>
    <property type="evidence" value="ECO:0007669"/>
    <property type="project" value="UniProtKB-KW"/>
</dbReference>
<dbReference type="PROSITE" id="PS50089">
    <property type="entry name" value="ZF_RING_2"/>
    <property type="match status" value="1"/>
</dbReference>
<dbReference type="AlphaFoldDB" id="A0AAN6V0B1"/>
<sequence length="477" mass="53080">MPPPNTPEEGALATASSEPSSPEPAPVPLTAPNSPSAIGFAEFKYIFITKLDYQAIEYVGEVDDTLLCPVCRTPFISPITTPCGHTFCRECIDRALETQSTCPIDRQRIRKTRDYHLCPLIIKEQLDRLMVKCPNKGCNHQCPREHLEGHYKRRCDFTLVQCTGPDCVKPITRRVARKRLGGCMHDEVDCRHCGDKVCSMELDSHYDNDCMGRVAVCSDCRQVMPNPSMTRHKHEDCPKVDAPCKWHSAGCRVFKRRELVKKHEAEGCSFEVISRMLQQQAEDRKRLDEMARHVARCEERHARREARRAARAQAHATAHGTNNNNDHRSIEATHSAAHSAEPSSDGDGDVGGSTEDYVLAQFERLESELEILRQQSRDMDARQSHIILQHAAHFSDQIAEIGSKVGVVNMHLSWLMSLQRQSRSSTAAAAIAGAAASVASGSSSGARPGSSDGSGWRYSGDDRRYSEGGRPESLHRL</sequence>
<gene>
    <name evidence="8" type="ORF">C8A04DRAFT_14277</name>
</gene>
<evidence type="ECO:0000259" key="7">
    <source>
        <dbReference type="PROSITE" id="PS50145"/>
    </source>
</evidence>
<evidence type="ECO:0000256" key="4">
    <source>
        <dbReference type="PROSITE-ProRule" id="PRU00207"/>
    </source>
</evidence>
<keyword evidence="3 4" id="KW-0862">Zinc</keyword>